<dbReference type="GO" id="GO:0004674">
    <property type="term" value="F:protein serine/threonine kinase activity"/>
    <property type="evidence" value="ECO:0007669"/>
    <property type="project" value="UniProtKB-KW"/>
</dbReference>
<reference evidence="24" key="1">
    <citation type="journal article" date="2016" name="Nat. Genet.">
        <title>A high-quality carrot genome assembly provides new insights into carotenoid accumulation and asterid genome evolution.</title>
        <authorList>
            <person name="Iorizzo M."/>
            <person name="Ellison S."/>
            <person name="Senalik D."/>
            <person name="Zeng P."/>
            <person name="Satapoomin P."/>
            <person name="Huang J."/>
            <person name="Bowman M."/>
            <person name="Iovene M."/>
            <person name="Sanseverino W."/>
            <person name="Cavagnaro P."/>
            <person name="Yildiz M."/>
            <person name="Macko-Podgorni A."/>
            <person name="Moranska E."/>
            <person name="Grzebelus E."/>
            <person name="Grzebelus D."/>
            <person name="Ashrafi H."/>
            <person name="Zheng Z."/>
            <person name="Cheng S."/>
            <person name="Spooner D."/>
            <person name="Van Deynze A."/>
            <person name="Simon P."/>
        </authorList>
    </citation>
    <scope>NUCLEOTIDE SEQUENCE</scope>
    <source>
        <tissue evidence="24">Leaf</tissue>
    </source>
</reference>
<organism evidence="24 25">
    <name type="scientific">Daucus carota subsp. sativus</name>
    <name type="common">Carrot</name>
    <dbReference type="NCBI Taxonomy" id="79200"/>
    <lineage>
        <taxon>Eukaryota</taxon>
        <taxon>Viridiplantae</taxon>
        <taxon>Streptophyta</taxon>
        <taxon>Embryophyta</taxon>
        <taxon>Tracheophyta</taxon>
        <taxon>Spermatophyta</taxon>
        <taxon>Magnoliopsida</taxon>
        <taxon>eudicotyledons</taxon>
        <taxon>Gunneridae</taxon>
        <taxon>Pentapetalae</taxon>
        <taxon>asterids</taxon>
        <taxon>campanulids</taxon>
        <taxon>Apiales</taxon>
        <taxon>Apiaceae</taxon>
        <taxon>Apioideae</taxon>
        <taxon>Scandiceae</taxon>
        <taxon>Daucinae</taxon>
        <taxon>Daucus</taxon>
        <taxon>Daucus sect. Daucus</taxon>
    </lineage>
</organism>
<keyword evidence="12 18" id="KW-0418">Kinase</keyword>
<protein>
    <recommendedName>
        <fullName evidence="5 18">Serine/threonine-protein kinase RIO1</fullName>
        <ecNumber evidence="4 18">2.7.11.1</ecNumber>
    </recommendedName>
</protein>
<dbReference type="FunFam" id="3.30.200.20:FF:000148">
    <property type="entry name" value="Serine/threonine-protein kinase RIO1"/>
    <property type="match status" value="1"/>
</dbReference>
<keyword evidence="11 18" id="KW-0547">Nucleotide-binding</keyword>
<evidence type="ECO:0000256" key="13">
    <source>
        <dbReference type="ARBA" id="ARBA00022801"/>
    </source>
</evidence>
<dbReference type="Pfam" id="PF01163">
    <property type="entry name" value="RIO1"/>
    <property type="match status" value="1"/>
</dbReference>
<keyword evidence="15" id="KW-0460">Magnesium</keyword>
<comment type="cofactor">
    <cofactor evidence="1 21">
        <name>Mg(2+)</name>
        <dbReference type="ChEBI" id="CHEBI:18420"/>
    </cofactor>
</comment>
<sequence>MSIHVEKPIEVTELEAEVEVDEKEEDSWSSDSEIGDALDYLDSEDDEDAIDGAFTPQSRRPNAHGGLHTRPNASSLQPLPNRNQKFTNHIRASPLEEWEGRFDVGMSNSVTTAIRASVRDMAIGKTKTTEKADRATVEQTIDPRTRMVLFKMLNRGVFHDINGCISTGKEANVYHATKSDGQELAIKIYKTSVLVFKDRDRYVKGDYRFRYGYCRHNPRKMVKTWAEKEMRNLMRLKAAGIRCPTPLLLRLHVLVMEFIGKSGWGAPRLKDASLSLDKLREAYMEMVMAMRTLYQKCKLVHGDLSEYNILFYEGHLYIIDVSQSVDLDHPHALDFLKEDCLHVSDFFKKHGVAVMTIRELFDFIVDPSISDESVDSYLEMAQQKNLARGNLFSAEDETADSDFLKSYIPKTLDDVTHAEEDVMKLTSGKDTGGMSYQTITGHKEVLAIAQPSLPRRDDQQQPGEVIFEAPTDQDGHINSQEIESEEETDESEDSLIGSDEEGSLSENEAKRPEDIKVARKENKKKVKEEKREARKTKAPKALKKKKKKLAKAKKTR</sequence>
<dbReference type="PROSITE" id="PS01245">
    <property type="entry name" value="RIO1"/>
    <property type="match status" value="1"/>
</dbReference>
<evidence type="ECO:0000256" key="12">
    <source>
        <dbReference type="ARBA" id="ARBA00022777"/>
    </source>
</evidence>
<evidence type="ECO:0000256" key="7">
    <source>
        <dbReference type="ARBA" id="ARBA00022517"/>
    </source>
</evidence>
<feature type="compositionally biased region" description="Basic residues" evidence="22">
    <location>
        <begin position="533"/>
        <end position="556"/>
    </location>
</feature>
<feature type="active site" description="4-aspartylphosphate intermediate" evidence="19">
    <location>
        <position position="320"/>
    </location>
</feature>
<keyword evidence="13" id="KW-0378">Hydrolase</keyword>
<dbReference type="PROSITE" id="PS00109">
    <property type="entry name" value="PROTEIN_KINASE_TYR"/>
    <property type="match status" value="1"/>
</dbReference>
<comment type="catalytic activity">
    <reaction evidence="16 18">
        <text>L-threonyl-[protein] + ATP = O-phospho-L-threonyl-[protein] + ADP + H(+)</text>
        <dbReference type="Rhea" id="RHEA:46608"/>
        <dbReference type="Rhea" id="RHEA-COMP:11060"/>
        <dbReference type="Rhea" id="RHEA-COMP:11605"/>
        <dbReference type="ChEBI" id="CHEBI:15378"/>
        <dbReference type="ChEBI" id="CHEBI:30013"/>
        <dbReference type="ChEBI" id="CHEBI:30616"/>
        <dbReference type="ChEBI" id="CHEBI:61977"/>
        <dbReference type="ChEBI" id="CHEBI:456216"/>
        <dbReference type="EC" id="2.7.11.1"/>
    </reaction>
</comment>
<evidence type="ECO:0000313" key="24">
    <source>
        <dbReference type="EMBL" id="WOH05202.1"/>
    </source>
</evidence>
<feature type="compositionally biased region" description="Basic and acidic residues" evidence="22">
    <location>
        <begin position="1"/>
        <end position="10"/>
    </location>
</feature>
<evidence type="ECO:0000259" key="23">
    <source>
        <dbReference type="SMART" id="SM00090"/>
    </source>
</evidence>
<evidence type="ECO:0000256" key="11">
    <source>
        <dbReference type="ARBA" id="ARBA00022741"/>
    </source>
</evidence>
<dbReference type="InterPro" id="IPR017407">
    <property type="entry name" value="Ser/Thr_kinase_Rio1"/>
</dbReference>
<dbReference type="Gene3D" id="3.30.200.20">
    <property type="entry name" value="Phosphorylase Kinase, domain 1"/>
    <property type="match status" value="1"/>
</dbReference>
<evidence type="ECO:0000256" key="10">
    <source>
        <dbReference type="ARBA" id="ARBA00022723"/>
    </source>
</evidence>
<reference evidence="24" key="2">
    <citation type="submission" date="2022-03" db="EMBL/GenBank/DDBJ databases">
        <title>Draft title - Genomic analysis of global carrot germplasm unveils the trajectory of domestication and the origin of high carotenoid orange carrot.</title>
        <authorList>
            <person name="Iorizzo M."/>
            <person name="Ellison S."/>
            <person name="Senalik D."/>
            <person name="Macko-Podgorni A."/>
            <person name="Grzebelus D."/>
            <person name="Bostan H."/>
            <person name="Rolling W."/>
            <person name="Curaba J."/>
            <person name="Simon P."/>
        </authorList>
    </citation>
    <scope>NUCLEOTIDE SEQUENCE</scope>
    <source>
        <tissue evidence="24">Leaf</tissue>
    </source>
</reference>
<evidence type="ECO:0000256" key="16">
    <source>
        <dbReference type="ARBA" id="ARBA00047899"/>
    </source>
</evidence>
<dbReference type="InterPro" id="IPR051272">
    <property type="entry name" value="RIO-type_Ser/Thr_kinase"/>
</dbReference>
<keyword evidence="8 18" id="KW-0723">Serine/threonine-protein kinase</keyword>
<dbReference type="GO" id="GO:0005524">
    <property type="term" value="F:ATP binding"/>
    <property type="evidence" value="ECO:0007669"/>
    <property type="project" value="UniProtKB-KW"/>
</dbReference>
<evidence type="ECO:0000256" key="6">
    <source>
        <dbReference type="ARBA" id="ARBA00022490"/>
    </source>
</evidence>
<comment type="subcellular location">
    <subcellularLocation>
        <location evidence="2">Cytoplasm</location>
    </subcellularLocation>
</comment>
<evidence type="ECO:0000256" key="8">
    <source>
        <dbReference type="ARBA" id="ARBA00022527"/>
    </source>
</evidence>
<evidence type="ECO:0000256" key="18">
    <source>
        <dbReference type="PIRNR" id="PIRNR038147"/>
    </source>
</evidence>
<dbReference type="GO" id="GO:0046872">
    <property type="term" value="F:metal ion binding"/>
    <property type="evidence" value="ECO:0007669"/>
    <property type="project" value="UniProtKB-KW"/>
</dbReference>
<evidence type="ECO:0000256" key="20">
    <source>
        <dbReference type="PIRSR" id="PIRSR038147-2"/>
    </source>
</evidence>
<proteinExistence type="inferred from homology"/>
<feature type="domain" description="RIO kinase" evidence="23">
    <location>
        <begin position="130"/>
        <end position="366"/>
    </location>
</feature>
<dbReference type="InterPro" id="IPR018934">
    <property type="entry name" value="RIO_dom"/>
</dbReference>
<evidence type="ECO:0000256" key="21">
    <source>
        <dbReference type="PIRSR" id="PIRSR038147-3"/>
    </source>
</evidence>
<dbReference type="InterPro" id="IPR008266">
    <property type="entry name" value="Tyr_kinase_AS"/>
</dbReference>
<dbReference type="InterPro" id="IPR011009">
    <property type="entry name" value="Kinase-like_dom_sf"/>
</dbReference>
<dbReference type="Gene3D" id="1.10.510.10">
    <property type="entry name" value="Transferase(Phosphotransferase) domain 1"/>
    <property type="match status" value="1"/>
</dbReference>
<evidence type="ECO:0000313" key="25">
    <source>
        <dbReference type="Proteomes" id="UP000077755"/>
    </source>
</evidence>
<evidence type="ECO:0000256" key="4">
    <source>
        <dbReference type="ARBA" id="ARBA00012513"/>
    </source>
</evidence>
<dbReference type="Proteomes" id="UP000077755">
    <property type="component" value="Chromosome 6"/>
</dbReference>
<dbReference type="GO" id="GO:0005737">
    <property type="term" value="C:cytoplasm"/>
    <property type="evidence" value="ECO:0007669"/>
    <property type="project" value="UniProtKB-SubCell"/>
</dbReference>
<feature type="compositionally biased region" description="Polar residues" evidence="22">
    <location>
        <begin position="71"/>
        <end position="82"/>
    </location>
</feature>
<comment type="similarity">
    <text evidence="3 18">Belongs to the protein kinase superfamily. RIO-type Ser/Thr kinase family.</text>
</comment>
<evidence type="ECO:0000256" key="2">
    <source>
        <dbReference type="ARBA" id="ARBA00004496"/>
    </source>
</evidence>
<keyword evidence="7" id="KW-0690">Ribosome biogenesis</keyword>
<dbReference type="InterPro" id="IPR000687">
    <property type="entry name" value="RIO_kinase"/>
</dbReference>
<evidence type="ECO:0000256" key="22">
    <source>
        <dbReference type="SAM" id="MobiDB-lite"/>
    </source>
</evidence>
<dbReference type="InterPro" id="IPR018935">
    <property type="entry name" value="RIO_kinase_CS"/>
</dbReference>
<feature type="compositionally biased region" description="Acidic residues" evidence="22">
    <location>
        <begin position="482"/>
        <end position="503"/>
    </location>
</feature>
<feature type="binding site" evidence="21">
    <location>
        <position position="320"/>
    </location>
    <ligand>
        <name>Mg(2+)</name>
        <dbReference type="ChEBI" id="CHEBI:18420"/>
    </ligand>
</feature>
<keyword evidence="10" id="KW-0479">Metal-binding</keyword>
<dbReference type="SMART" id="SM00090">
    <property type="entry name" value="RIO"/>
    <property type="match status" value="1"/>
</dbReference>
<dbReference type="GO" id="GO:0042254">
    <property type="term" value="P:ribosome biogenesis"/>
    <property type="evidence" value="ECO:0007669"/>
    <property type="project" value="UniProtKB-KW"/>
</dbReference>
<dbReference type="SUPFAM" id="SSF56112">
    <property type="entry name" value="Protein kinase-like (PK-like)"/>
    <property type="match status" value="1"/>
</dbReference>
<comment type="catalytic activity">
    <reaction evidence="17 18">
        <text>L-seryl-[protein] + ATP = O-phospho-L-seryl-[protein] + ADP + H(+)</text>
        <dbReference type="Rhea" id="RHEA:17989"/>
        <dbReference type="Rhea" id="RHEA-COMP:9863"/>
        <dbReference type="Rhea" id="RHEA-COMP:11604"/>
        <dbReference type="ChEBI" id="CHEBI:15378"/>
        <dbReference type="ChEBI" id="CHEBI:29999"/>
        <dbReference type="ChEBI" id="CHEBI:30616"/>
        <dbReference type="ChEBI" id="CHEBI:83421"/>
        <dbReference type="ChEBI" id="CHEBI:456216"/>
        <dbReference type="EC" id="2.7.11.1"/>
    </reaction>
</comment>
<feature type="compositionally biased region" description="Acidic residues" evidence="22">
    <location>
        <begin position="12"/>
        <end position="50"/>
    </location>
</feature>
<feature type="binding site" evidence="21">
    <location>
        <position position="308"/>
    </location>
    <ligand>
        <name>Mg(2+)</name>
        <dbReference type="ChEBI" id="CHEBI:18420"/>
    </ligand>
</feature>
<feature type="region of interest" description="Disordered" evidence="22">
    <location>
        <begin position="468"/>
        <end position="556"/>
    </location>
</feature>
<keyword evidence="14 18" id="KW-0067">ATP-binding</keyword>
<gene>
    <name evidence="24" type="ORF">DCAR_0624616</name>
</gene>
<evidence type="ECO:0000256" key="14">
    <source>
        <dbReference type="ARBA" id="ARBA00022840"/>
    </source>
</evidence>
<evidence type="ECO:0000256" key="5">
    <source>
        <dbReference type="ARBA" id="ARBA00016038"/>
    </source>
</evidence>
<accession>A0AAF0XDP8</accession>
<evidence type="ECO:0000256" key="19">
    <source>
        <dbReference type="PIRSR" id="PIRSR038147-1"/>
    </source>
</evidence>
<feature type="binding site" evidence="20">
    <location>
        <position position="187"/>
    </location>
    <ligand>
        <name>ATP</name>
        <dbReference type="ChEBI" id="CHEBI:30616"/>
    </ligand>
</feature>
<dbReference type="EC" id="2.7.11.1" evidence="4 18"/>
<evidence type="ECO:0000256" key="17">
    <source>
        <dbReference type="ARBA" id="ARBA00048679"/>
    </source>
</evidence>
<dbReference type="PANTHER" id="PTHR45723">
    <property type="entry name" value="SERINE/THREONINE-PROTEIN KINASE RIO1"/>
    <property type="match status" value="1"/>
</dbReference>
<dbReference type="KEGG" id="dcr:108226642"/>
<dbReference type="EMBL" id="CP093348">
    <property type="protein sequence ID" value="WOH05202.1"/>
    <property type="molecule type" value="Genomic_DNA"/>
</dbReference>
<feature type="binding site" evidence="20">
    <location>
        <position position="259"/>
    </location>
    <ligand>
        <name>ATP</name>
        <dbReference type="ChEBI" id="CHEBI:30616"/>
    </ligand>
</feature>
<evidence type="ECO:0000256" key="9">
    <source>
        <dbReference type="ARBA" id="ARBA00022679"/>
    </source>
</evidence>
<keyword evidence="6" id="KW-0963">Cytoplasm</keyword>
<name>A0AAF0XDP8_DAUCS</name>
<keyword evidence="25" id="KW-1185">Reference proteome</keyword>
<feature type="active site" description="Proton acceptor" evidence="19">
    <location>
        <position position="303"/>
    </location>
</feature>
<feature type="region of interest" description="Disordered" evidence="22">
    <location>
        <begin position="1"/>
        <end position="82"/>
    </location>
</feature>
<dbReference type="PIRSF" id="PIRSF038147">
    <property type="entry name" value="Ser/Thr_PK_RIO1"/>
    <property type="match status" value="1"/>
</dbReference>
<feature type="compositionally biased region" description="Basic and acidic residues" evidence="22">
    <location>
        <begin position="507"/>
        <end position="532"/>
    </location>
</feature>
<evidence type="ECO:0000256" key="15">
    <source>
        <dbReference type="ARBA" id="ARBA00022842"/>
    </source>
</evidence>
<dbReference type="GO" id="GO:0016787">
    <property type="term" value="F:hydrolase activity"/>
    <property type="evidence" value="ECO:0007669"/>
    <property type="project" value="UniProtKB-KW"/>
</dbReference>
<dbReference type="CDD" id="cd05147">
    <property type="entry name" value="RIO1_euk"/>
    <property type="match status" value="1"/>
</dbReference>
<evidence type="ECO:0000256" key="3">
    <source>
        <dbReference type="ARBA" id="ARBA00009196"/>
    </source>
</evidence>
<evidence type="ECO:0000256" key="1">
    <source>
        <dbReference type="ARBA" id="ARBA00001946"/>
    </source>
</evidence>
<keyword evidence="9 18" id="KW-0808">Transferase</keyword>
<dbReference type="AlphaFoldDB" id="A0AAF0XDP8"/>